<dbReference type="EMBL" id="JAPMOU010000003">
    <property type="protein sequence ID" value="MDE1460932.1"/>
    <property type="molecule type" value="Genomic_DNA"/>
</dbReference>
<proteinExistence type="predicted"/>
<sequence length="92" mass="9715">MSGVQGITGSGCVQHTQQTCCPQDNSQGKGDKGVGQDDLMKLIQMLIQLLMQSMQNEQNSENNPEENSQCGTKGPEQSSASPVKSAESSARG</sequence>
<evidence type="ECO:0000256" key="1">
    <source>
        <dbReference type="SAM" id="MobiDB-lite"/>
    </source>
</evidence>
<dbReference type="Proteomes" id="UP001528823">
    <property type="component" value="Unassembled WGS sequence"/>
</dbReference>
<evidence type="ECO:0000313" key="2">
    <source>
        <dbReference type="EMBL" id="MDE1460932.1"/>
    </source>
</evidence>
<accession>A0ABT5U5U9</accession>
<reference evidence="2 3" key="1">
    <citation type="submission" date="2022-11" db="EMBL/GenBank/DDBJ databases">
        <title>Spartinivicinus poritis sp. nov., isolated from scleractinian coral Porites lutea.</title>
        <authorList>
            <person name="Zhang G."/>
            <person name="Cai L."/>
            <person name="Wei Q."/>
        </authorList>
    </citation>
    <scope>NUCLEOTIDE SEQUENCE [LARGE SCALE GENOMIC DNA]</scope>
    <source>
        <strain evidence="2 3">A2-2</strain>
    </source>
</reference>
<feature type="compositionally biased region" description="Low complexity" evidence="1">
    <location>
        <begin position="52"/>
        <end position="69"/>
    </location>
</feature>
<evidence type="ECO:0000313" key="3">
    <source>
        <dbReference type="Proteomes" id="UP001528823"/>
    </source>
</evidence>
<feature type="compositionally biased region" description="Low complexity" evidence="1">
    <location>
        <begin position="78"/>
        <end position="92"/>
    </location>
</feature>
<protein>
    <submittedName>
        <fullName evidence="2">Uncharacterized protein</fullName>
    </submittedName>
</protein>
<comment type="caution">
    <text evidence="2">The sequence shown here is derived from an EMBL/GenBank/DDBJ whole genome shotgun (WGS) entry which is preliminary data.</text>
</comment>
<gene>
    <name evidence="2" type="ORF">ORQ98_03005</name>
</gene>
<feature type="region of interest" description="Disordered" evidence="1">
    <location>
        <begin position="1"/>
        <end position="36"/>
    </location>
</feature>
<keyword evidence="3" id="KW-1185">Reference proteome</keyword>
<organism evidence="2 3">
    <name type="scientific">Spartinivicinus poritis</name>
    <dbReference type="NCBI Taxonomy" id="2994640"/>
    <lineage>
        <taxon>Bacteria</taxon>
        <taxon>Pseudomonadati</taxon>
        <taxon>Pseudomonadota</taxon>
        <taxon>Gammaproteobacteria</taxon>
        <taxon>Oceanospirillales</taxon>
        <taxon>Zooshikellaceae</taxon>
        <taxon>Spartinivicinus</taxon>
    </lineage>
</organism>
<feature type="region of interest" description="Disordered" evidence="1">
    <location>
        <begin position="52"/>
        <end position="92"/>
    </location>
</feature>
<feature type="compositionally biased region" description="Polar residues" evidence="1">
    <location>
        <begin position="1"/>
        <end position="26"/>
    </location>
</feature>
<dbReference type="RefSeq" id="WP_274687303.1">
    <property type="nucleotide sequence ID" value="NZ_JAPMOU010000003.1"/>
</dbReference>
<name>A0ABT5U5U9_9GAMM</name>